<accession>A0ABX3G570</accession>
<keyword evidence="1" id="KW-0472">Membrane</keyword>
<keyword evidence="1" id="KW-0812">Transmembrane</keyword>
<dbReference type="EMBL" id="MQUR01000026">
    <property type="protein sequence ID" value="OLZ67308.1"/>
    <property type="molecule type" value="Genomic_DNA"/>
</dbReference>
<organism evidence="2 3">
    <name type="scientific">Streptomyces amritsarensis</name>
    <dbReference type="NCBI Taxonomy" id="681158"/>
    <lineage>
        <taxon>Bacteria</taxon>
        <taxon>Bacillati</taxon>
        <taxon>Actinomycetota</taxon>
        <taxon>Actinomycetes</taxon>
        <taxon>Kitasatosporales</taxon>
        <taxon>Streptomycetaceae</taxon>
        <taxon>Streptomyces</taxon>
    </lineage>
</organism>
<proteinExistence type="predicted"/>
<reference evidence="2 3" key="1">
    <citation type="submission" date="2016-01" db="EMBL/GenBank/DDBJ databases">
        <title>Streptomyces amritsarensis strain MTCC 11845 genome sequencing and assembly.</title>
        <authorList>
            <person name="Sharma D."/>
            <person name="Nair G.R."/>
            <person name="Kaur G."/>
            <person name="Manhas R.K."/>
            <person name="Mayilraj S."/>
        </authorList>
    </citation>
    <scope>NUCLEOTIDE SEQUENCE [LARGE SCALE GENOMIC DNA]</scope>
    <source>
        <strain evidence="2 3">MTCC 11845</strain>
    </source>
</reference>
<keyword evidence="1" id="KW-1133">Transmembrane helix</keyword>
<evidence type="ECO:0000313" key="3">
    <source>
        <dbReference type="Proteomes" id="UP000187151"/>
    </source>
</evidence>
<dbReference type="RefSeq" id="WP_076044113.1">
    <property type="nucleotide sequence ID" value="NZ_MQUR01000026.1"/>
</dbReference>
<gene>
    <name evidence="2" type="ORF">AVW11_13905</name>
</gene>
<protein>
    <submittedName>
        <fullName evidence="2">Uncharacterized protein</fullName>
    </submittedName>
</protein>
<name>A0ABX3G570_9ACTN</name>
<evidence type="ECO:0000313" key="2">
    <source>
        <dbReference type="EMBL" id="OLZ67308.1"/>
    </source>
</evidence>
<sequence length="97" mass="10367">MLVVGGIILAFVIVNLWTDPQIAETVVAAEAGAVSQIVRDAAVTSQAVDDLYQVLAAYEPRSFSKQSFYQKALNELSALLQMLIFGGAAVIILITLL</sequence>
<comment type="caution">
    <text evidence="2">The sequence shown here is derived from an EMBL/GenBank/DDBJ whole genome shotgun (WGS) entry which is preliminary data.</text>
</comment>
<dbReference type="Proteomes" id="UP000187151">
    <property type="component" value="Unassembled WGS sequence"/>
</dbReference>
<evidence type="ECO:0000256" key="1">
    <source>
        <dbReference type="SAM" id="Phobius"/>
    </source>
</evidence>
<feature type="transmembrane region" description="Helical" evidence="1">
    <location>
        <begin position="78"/>
        <end position="96"/>
    </location>
</feature>
<keyword evidence="3" id="KW-1185">Reference proteome</keyword>